<evidence type="ECO:0000313" key="2">
    <source>
        <dbReference type="Proteomes" id="UP000032452"/>
    </source>
</evidence>
<proteinExistence type="predicted"/>
<keyword evidence="2" id="KW-1185">Reference proteome</keyword>
<name>A0A0D8ZW28_9CYAN</name>
<dbReference type="Proteomes" id="UP000032452">
    <property type="component" value="Unassembled WGS sequence"/>
</dbReference>
<organism evidence="1 2">
    <name type="scientific">Aliterella atlantica CENA595</name>
    <dbReference type="NCBI Taxonomy" id="1618023"/>
    <lineage>
        <taxon>Bacteria</taxon>
        <taxon>Bacillati</taxon>
        <taxon>Cyanobacteriota</taxon>
        <taxon>Cyanophyceae</taxon>
        <taxon>Chroococcidiopsidales</taxon>
        <taxon>Aliterellaceae</taxon>
        <taxon>Aliterella</taxon>
    </lineage>
</organism>
<comment type="caution">
    <text evidence="1">The sequence shown here is derived from an EMBL/GenBank/DDBJ whole genome shotgun (WGS) entry which is preliminary data.</text>
</comment>
<evidence type="ECO:0000313" key="1">
    <source>
        <dbReference type="EMBL" id="KJH72649.1"/>
    </source>
</evidence>
<dbReference type="EMBL" id="JYON01000004">
    <property type="protein sequence ID" value="KJH72649.1"/>
    <property type="molecule type" value="Genomic_DNA"/>
</dbReference>
<reference evidence="1 2" key="1">
    <citation type="submission" date="2015-02" db="EMBL/GenBank/DDBJ databases">
        <title>Draft genome of a novel marine cyanobacterium (Chroococcales) isolated from South Atlantic Ocean.</title>
        <authorList>
            <person name="Rigonato J."/>
            <person name="Alvarenga D.O."/>
            <person name="Branco L.H."/>
            <person name="Varani A.M."/>
            <person name="Brandini F.P."/>
            <person name="Fiore M.F."/>
        </authorList>
    </citation>
    <scope>NUCLEOTIDE SEQUENCE [LARGE SCALE GENOMIC DNA]</scope>
    <source>
        <strain evidence="1 2">CENA595</strain>
    </source>
</reference>
<sequence length="86" mass="9034">MYKVVAMAIPGIVSTATKGVFAQSIALRLADKEHGDLAVATAENRTVLAIALVAARVAKDNFLFIIAANKIIVGCILKTHPTCSLL</sequence>
<dbReference type="AlphaFoldDB" id="A0A0D8ZW28"/>
<protein>
    <submittedName>
        <fullName evidence="1">Uncharacterized protein</fullName>
    </submittedName>
</protein>
<accession>A0A0D8ZW28</accession>
<dbReference type="STRING" id="1618023.UH38_05900"/>
<gene>
    <name evidence="1" type="ORF">UH38_05900</name>
</gene>